<dbReference type="OrthoDB" id="5977743at2759"/>
<keyword evidence="8" id="KW-1185">Reference proteome</keyword>
<gene>
    <name evidence="7" type="ORF">MEDL_24380</name>
</gene>
<keyword evidence="2 5" id="KW-0812">Transmembrane</keyword>
<evidence type="ECO:0000313" key="8">
    <source>
        <dbReference type="Proteomes" id="UP000683360"/>
    </source>
</evidence>
<dbReference type="GO" id="GO:0016787">
    <property type="term" value="F:hydrolase activity"/>
    <property type="evidence" value="ECO:0007669"/>
    <property type="project" value="UniProtKB-KW"/>
</dbReference>
<dbReference type="Gene3D" id="3.60.21.10">
    <property type="match status" value="1"/>
</dbReference>
<name>A0A8S3RU66_MYTED</name>
<reference evidence="7" key="1">
    <citation type="submission" date="2021-03" db="EMBL/GenBank/DDBJ databases">
        <authorList>
            <person name="Bekaert M."/>
        </authorList>
    </citation>
    <scope>NUCLEOTIDE SEQUENCE</scope>
</reference>
<feature type="domain" description="Calcineurin-like phosphoesterase" evidence="6">
    <location>
        <begin position="56"/>
        <end position="285"/>
    </location>
</feature>
<comment type="subcellular location">
    <subcellularLocation>
        <location evidence="1">Membrane</location>
        <topology evidence="1">Multi-pass membrane protein</topology>
    </subcellularLocation>
</comment>
<evidence type="ECO:0000259" key="6">
    <source>
        <dbReference type="Pfam" id="PF00149"/>
    </source>
</evidence>
<dbReference type="Proteomes" id="UP000683360">
    <property type="component" value="Unassembled WGS sequence"/>
</dbReference>
<keyword evidence="3 5" id="KW-1133">Transmembrane helix</keyword>
<sequence length="394" mass="45933">MARKNFACEWTPKSIILTIVIGTVLFNECFIYIIQSFRWPDIGLDDYRNYEEEQVILLVSDPQLQGYQMEPRFPIGAFSRWDIDRYLTRTFGLVYHHVKPDIILFLGDLIDEGSTASDEEFYYAYQRFNDVFSPAQYTKKIYIPGDNDIGGEGRDFRTHKKEERFVKHFENMTGVSTFGFIDYIKLDMQFPEPRFLEKRMLAASFGNKLGPGIHIFLTHNTILPRDKPFVISNPEDMVWVVRPRKASPVHVLVSHLSVLVRDKMRVNPILQQVRPHLIFSGHWHKATVFLCNDCMKDDDSSWSVKQRNIEDMTGWMVTNLTEKPFSITEIMVPTCSYRMGVPHMGYGVAIIRKNGELSYTVLWTPARYKMLYGYLVAICVCLLVCLASRLFRKR</sequence>
<organism evidence="7 8">
    <name type="scientific">Mytilus edulis</name>
    <name type="common">Blue mussel</name>
    <dbReference type="NCBI Taxonomy" id="6550"/>
    <lineage>
        <taxon>Eukaryota</taxon>
        <taxon>Metazoa</taxon>
        <taxon>Spiralia</taxon>
        <taxon>Lophotrochozoa</taxon>
        <taxon>Mollusca</taxon>
        <taxon>Bivalvia</taxon>
        <taxon>Autobranchia</taxon>
        <taxon>Pteriomorphia</taxon>
        <taxon>Mytilida</taxon>
        <taxon>Mytiloidea</taxon>
        <taxon>Mytilidae</taxon>
        <taxon>Mytilinae</taxon>
        <taxon>Mytilus</taxon>
    </lineage>
</organism>
<dbReference type="GO" id="GO:0005783">
    <property type="term" value="C:endoplasmic reticulum"/>
    <property type="evidence" value="ECO:0007669"/>
    <property type="project" value="TreeGrafter"/>
</dbReference>
<evidence type="ECO:0000256" key="4">
    <source>
        <dbReference type="ARBA" id="ARBA00023136"/>
    </source>
</evidence>
<evidence type="ECO:0000256" key="2">
    <source>
        <dbReference type="ARBA" id="ARBA00022692"/>
    </source>
</evidence>
<dbReference type="AlphaFoldDB" id="A0A8S3RU66"/>
<evidence type="ECO:0000256" key="1">
    <source>
        <dbReference type="ARBA" id="ARBA00004141"/>
    </source>
</evidence>
<keyword evidence="4 5" id="KW-0472">Membrane</keyword>
<evidence type="ECO:0000256" key="5">
    <source>
        <dbReference type="SAM" id="Phobius"/>
    </source>
</evidence>
<accession>A0A8S3RU66</accession>
<proteinExistence type="predicted"/>
<dbReference type="EC" id="3.1.-.-" evidence="7"/>
<evidence type="ECO:0000256" key="3">
    <source>
        <dbReference type="ARBA" id="ARBA00022989"/>
    </source>
</evidence>
<feature type="transmembrane region" description="Helical" evidence="5">
    <location>
        <begin position="15"/>
        <end position="34"/>
    </location>
</feature>
<dbReference type="InterPro" id="IPR004843">
    <property type="entry name" value="Calcineurin-like_PHP"/>
</dbReference>
<dbReference type="GO" id="GO:0006506">
    <property type="term" value="P:GPI anchor biosynthetic process"/>
    <property type="evidence" value="ECO:0007669"/>
    <property type="project" value="InterPro"/>
</dbReference>
<dbReference type="EMBL" id="CAJPWZ010001229">
    <property type="protein sequence ID" value="CAG2210330.1"/>
    <property type="molecule type" value="Genomic_DNA"/>
</dbReference>
<dbReference type="InterPro" id="IPR029052">
    <property type="entry name" value="Metallo-depent_PP-like"/>
</dbReference>
<evidence type="ECO:0000313" key="7">
    <source>
        <dbReference type="EMBL" id="CAG2210330.1"/>
    </source>
</evidence>
<dbReference type="InterPro" id="IPR033308">
    <property type="entry name" value="PGAP5/Cdc1/Ted1"/>
</dbReference>
<dbReference type="PANTHER" id="PTHR13315:SF4">
    <property type="entry name" value="METALLOPHOSPHOESTERASE, ISOFORM E"/>
    <property type="match status" value="1"/>
</dbReference>
<dbReference type="PANTHER" id="PTHR13315">
    <property type="entry name" value="METALLO PHOSPHOESTERASE RELATED"/>
    <property type="match status" value="1"/>
</dbReference>
<dbReference type="GO" id="GO:0016020">
    <property type="term" value="C:membrane"/>
    <property type="evidence" value="ECO:0007669"/>
    <property type="project" value="UniProtKB-SubCell"/>
</dbReference>
<keyword evidence="7" id="KW-0378">Hydrolase</keyword>
<dbReference type="SUPFAM" id="SSF56300">
    <property type="entry name" value="Metallo-dependent phosphatases"/>
    <property type="match status" value="1"/>
</dbReference>
<feature type="transmembrane region" description="Helical" evidence="5">
    <location>
        <begin position="371"/>
        <end position="391"/>
    </location>
</feature>
<comment type="caution">
    <text evidence="7">The sequence shown here is derived from an EMBL/GenBank/DDBJ whole genome shotgun (WGS) entry which is preliminary data.</text>
</comment>
<protein>
    <submittedName>
        <fullName evidence="7">MPPE1</fullName>
        <ecNumber evidence="7">3.1.-.-</ecNumber>
    </submittedName>
</protein>
<dbReference type="Pfam" id="PF00149">
    <property type="entry name" value="Metallophos"/>
    <property type="match status" value="1"/>
</dbReference>